<dbReference type="Proteomes" id="UP000824988">
    <property type="component" value="Chromosome"/>
</dbReference>
<name>A0A8D5AID1_9GAMM</name>
<keyword evidence="5 10" id="KW-0812">Transmembrane</keyword>
<evidence type="ECO:0000313" key="11">
    <source>
        <dbReference type="EMBL" id="BBL72403.1"/>
    </source>
</evidence>
<evidence type="ECO:0000256" key="2">
    <source>
        <dbReference type="ARBA" id="ARBA00004382"/>
    </source>
</evidence>
<dbReference type="AlphaFoldDB" id="A0A8D5AID1"/>
<comment type="function">
    <text evidence="1">Exerts its effect at some terminal stage of cytochrome c oxidase synthesis, probably by being involved in the insertion of the copper B into subunit I.</text>
</comment>
<evidence type="ECO:0000256" key="8">
    <source>
        <dbReference type="ARBA" id="ARBA00023008"/>
    </source>
</evidence>
<dbReference type="GO" id="GO:0005886">
    <property type="term" value="C:plasma membrane"/>
    <property type="evidence" value="ECO:0007669"/>
    <property type="project" value="UniProtKB-SubCell"/>
</dbReference>
<protein>
    <recommendedName>
        <fullName evidence="4">Cytochrome c oxidase assembly protein CtaG</fullName>
    </recommendedName>
</protein>
<dbReference type="NCBIfam" id="NF003465">
    <property type="entry name" value="PRK05089.1"/>
    <property type="match status" value="1"/>
</dbReference>
<keyword evidence="6" id="KW-0735">Signal-anchor</keyword>
<evidence type="ECO:0000256" key="1">
    <source>
        <dbReference type="ARBA" id="ARBA00004007"/>
    </source>
</evidence>
<proteinExistence type="inferred from homology"/>
<evidence type="ECO:0000256" key="6">
    <source>
        <dbReference type="ARBA" id="ARBA00022968"/>
    </source>
</evidence>
<evidence type="ECO:0000256" key="3">
    <source>
        <dbReference type="ARBA" id="ARBA00009620"/>
    </source>
</evidence>
<evidence type="ECO:0000256" key="7">
    <source>
        <dbReference type="ARBA" id="ARBA00022989"/>
    </source>
</evidence>
<evidence type="ECO:0000256" key="4">
    <source>
        <dbReference type="ARBA" id="ARBA00015384"/>
    </source>
</evidence>
<dbReference type="Pfam" id="PF04442">
    <property type="entry name" value="CtaG_Cox11"/>
    <property type="match status" value="1"/>
</dbReference>
<feature type="transmembrane region" description="Helical" evidence="10">
    <location>
        <begin position="12"/>
        <end position="31"/>
    </location>
</feature>
<evidence type="ECO:0000256" key="10">
    <source>
        <dbReference type="SAM" id="Phobius"/>
    </source>
</evidence>
<dbReference type="SUPFAM" id="SSF110111">
    <property type="entry name" value="Ctag/Cox11"/>
    <property type="match status" value="1"/>
</dbReference>
<comment type="subcellular location">
    <subcellularLocation>
        <location evidence="2">Cell inner membrane</location>
        <topology evidence="2">Single-pass type II membrane protein</topology>
        <orientation evidence="2">Periplasmic side</orientation>
    </subcellularLocation>
</comment>
<evidence type="ECO:0000256" key="9">
    <source>
        <dbReference type="ARBA" id="ARBA00023136"/>
    </source>
</evidence>
<accession>A0A8D5AID1</accession>
<keyword evidence="9 10" id="KW-0472">Membrane</keyword>
<dbReference type="PANTHER" id="PTHR21320">
    <property type="entry name" value="CYTOCHROME C OXIDASE ASSEMBLY PROTEIN COX11-RELATED"/>
    <property type="match status" value="1"/>
</dbReference>
<dbReference type="EMBL" id="AP019782">
    <property type="protein sequence ID" value="BBL72403.1"/>
    <property type="molecule type" value="Genomic_DNA"/>
</dbReference>
<gene>
    <name evidence="11" type="ORF">MoryE10_30090</name>
</gene>
<comment type="similarity">
    <text evidence="3">Belongs to the COX11/CtaG family.</text>
</comment>
<dbReference type="PANTHER" id="PTHR21320:SF3">
    <property type="entry name" value="CYTOCHROME C OXIDASE ASSEMBLY PROTEIN COX11, MITOCHONDRIAL-RELATED"/>
    <property type="match status" value="1"/>
</dbReference>
<dbReference type="InterPro" id="IPR023471">
    <property type="entry name" value="CtaG/Cox11_dom_sf"/>
</dbReference>
<keyword evidence="7 10" id="KW-1133">Transmembrane helix</keyword>
<organism evidence="11 12">
    <name type="scientific">Methylogaea oryzae</name>
    <dbReference type="NCBI Taxonomy" id="1295382"/>
    <lineage>
        <taxon>Bacteria</taxon>
        <taxon>Pseudomonadati</taxon>
        <taxon>Pseudomonadota</taxon>
        <taxon>Gammaproteobacteria</taxon>
        <taxon>Methylococcales</taxon>
        <taxon>Methylococcaceae</taxon>
        <taxon>Methylogaea</taxon>
    </lineage>
</organism>
<sequence>MGDAREAANRRLLLRYSLIAAAMFGFGYALVPLYDVLCDITGLNGKTAKEAAVEQTYQVDAERELGMEFITSVNEKTPLKFRAETAKLRIHPGQYYTVMFYAENTAPGTIVAQAVPSVAPGLAADYLKKTECFCFAKQTFEPGKEKAMPVRFVVDPALPKSVKDMTLSYTFFDVTAKQ</sequence>
<reference evidence="11" key="1">
    <citation type="submission" date="2019-06" db="EMBL/GenBank/DDBJ databases">
        <title>Complete genome sequence of Methylogaea oryzae strain JCM16910.</title>
        <authorList>
            <person name="Asakawa S."/>
        </authorList>
    </citation>
    <scope>NUCLEOTIDE SEQUENCE</scope>
    <source>
        <strain evidence="11">E10</strain>
    </source>
</reference>
<keyword evidence="12" id="KW-1185">Reference proteome</keyword>
<dbReference type="Gene3D" id="2.60.370.10">
    <property type="entry name" value="Ctag/Cox11"/>
    <property type="match status" value="1"/>
</dbReference>
<evidence type="ECO:0000313" key="12">
    <source>
        <dbReference type="Proteomes" id="UP000824988"/>
    </source>
</evidence>
<dbReference type="InterPro" id="IPR007533">
    <property type="entry name" value="Cyt_c_oxidase_assmbl_CtaG"/>
</dbReference>
<dbReference type="PIRSF" id="PIRSF005413">
    <property type="entry name" value="COX11"/>
    <property type="match status" value="1"/>
</dbReference>
<dbReference type="KEGG" id="moz:MoryE10_30090"/>
<keyword evidence="8" id="KW-0186">Copper</keyword>
<dbReference type="GO" id="GO:0005507">
    <property type="term" value="F:copper ion binding"/>
    <property type="evidence" value="ECO:0007669"/>
    <property type="project" value="InterPro"/>
</dbReference>
<evidence type="ECO:0000256" key="5">
    <source>
        <dbReference type="ARBA" id="ARBA00022692"/>
    </source>
</evidence>